<evidence type="ECO:0000259" key="10">
    <source>
        <dbReference type="Pfam" id="PF00408"/>
    </source>
</evidence>
<dbReference type="InterPro" id="IPR005846">
    <property type="entry name" value="A-D-PHexomutase_a/b/a-III"/>
</dbReference>
<accession>A0A267MFU0</accession>
<evidence type="ECO:0000256" key="3">
    <source>
        <dbReference type="ARBA" id="ARBA00010231"/>
    </source>
</evidence>
<keyword evidence="7 9" id="KW-0460">Magnesium</keyword>
<dbReference type="InterPro" id="IPR005843">
    <property type="entry name" value="A-D-PHexomutase_C"/>
</dbReference>
<dbReference type="Pfam" id="PF02879">
    <property type="entry name" value="PGM_PMM_II"/>
    <property type="match status" value="1"/>
</dbReference>
<dbReference type="InterPro" id="IPR016055">
    <property type="entry name" value="A-D-PHexomutase_a/b/a-I/II/III"/>
</dbReference>
<keyword evidence="5" id="KW-0597">Phosphoprotein</keyword>
<evidence type="ECO:0000256" key="4">
    <source>
        <dbReference type="ARBA" id="ARBA00012728"/>
    </source>
</evidence>
<dbReference type="GO" id="GO:0008973">
    <property type="term" value="F:phosphopentomutase activity"/>
    <property type="evidence" value="ECO:0007669"/>
    <property type="project" value="TreeGrafter"/>
</dbReference>
<dbReference type="SUPFAM" id="SSF55957">
    <property type="entry name" value="Phosphoglucomutase, C-terminal domain"/>
    <property type="match status" value="1"/>
</dbReference>
<dbReference type="SUPFAM" id="SSF53738">
    <property type="entry name" value="Phosphoglucomutase, first 3 domains"/>
    <property type="match status" value="3"/>
</dbReference>
<dbReference type="Gene3D" id="3.40.120.10">
    <property type="entry name" value="Alpha-D-Glucose-1,6-Bisphosphate, subunit A, domain 3"/>
    <property type="match status" value="3"/>
</dbReference>
<gene>
    <name evidence="14" type="ORF">CCE28_15815</name>
</gene>
<comment type="caution">
    <text evidence="14">The sequence shown here is derived from an EMBL/GenBank/DDBJ whole genome shotgun (WGS) entry which is preliminary data.</text>
</comment>
<comment type="similarity">
    <text evidence="3 9">Belongs to the phosphohexose mutase family.</text>
</comment>
<dbReference type="InterPro" id="IPR005844">
    <property type="entry name" value="A-D-PHexomutase_a/b/a-I"/>
</dbReference>
<evidence type="ECO:0000256" key="5">
    <source>
        <dbReference type="ARBA" id="ARBA00022553"/>
    </source>
</evidence>
<comment type="cofactor">
    <cofactor evidence="2">
        <name>Mg(2+)</name>
        <dbReference type="ChEBI" id="CHEBI:18420"/>
    </cofactor>
</comment>
<evidence type="ECO:0000259" key="12">
    <source>
        <dbReference type="Pfam" id="PF02879"/>
    </source>
</evidence>
<proteinExistence type="inferred from homology"/>
<dbReference type="RefSeq" id="WP_095134706.1">
    <property type="nucleotide sequence ID" value="NZ_NIBG01000017.1"/>
</dbReference>
<name>A0A267MFU0_9FIRM</name>
<dbReference type="PANTHER" id="PTHR45745">
    <property type="entry name" value="PHOSPHOMANNOMUTASE 45A"/>
    <property type="match status" value="1"/>
</dbReference>
<dbReference type="InterPro" id="IPR005845">
    <property type="entry name" value="A-D-PHexomutase_a/b/a-II"/>
</dbReference>
<keyword evidence="8" id="KW-0413">Isomerase</keyword>
<dbReference type="GO" id="GO:0000287">
    <property type="term" value="F:magnesium ion binding"/>
    <property type="evidence" value="ECO:0007669"/>
    <property type="project" value="InterPro"/>
</dbReference>
<evidence type="ECO:0000313" key="14">
    <source>
        <dbReference type="EMBL" id="PAB58262.1"/>
    </source>
</evidence>
<keyword evidence="15" id="KW-1185">Reference proteome</keyword>
<dbReference type="Pfam" id="PF02878">
    <property type="entry name" value="PGM_PMM_I"/>
    <property type="match status" value="1"/>
</dbReference>
<dbReference type="GO" id="GO:0005975">
    <property type="term" value="P:carbohydrate metabolic process"/>
    <property type="evidence" value="ECO:0007669"/>
    <property type="project" value="InterPro"/>
</dbReference>
<feature type="domain" description="Alpha-D-phosphohexomutase alpha/beta/alpha" evidence="12">
    <location>
        <begin position="210"/>
        <end position="315"/>
    </location>
</feature>
<evidence type="ECO:0000256" key="2">
    <source>
        <dbReference type="ARBA" id="ARBA00001946"/>
    </source>
</evidence>
<evidence type="ECO:0000256" key="1">
    <source>
        <dbReference type="ARBA" id="ARBA00000443"/>
    </source>
</evidence>
<evidence type="ECO:0000259" key="13">
    <source>
        <dbReference type="Pfam" id="PF02880"/>
    </source>
</evidence>
<feature type="domain" description="Alpha-D-phosphohexomutase C-terminal" evidence="10">
    <location>
        <begin position="517"/>
        <end position="550"/>
    </location>
</feature>
<dbReference type="PANTHER" id="PTHR45745:SF1">
    <property type="entry name" value="PHOSPHOGLUCOMUTASE 2B-RELATED"/>
    <property type="match status" value="1"/>
</dbReference>
<feature type="domain" description="Alpha-D-phosphohexomutase alpha/beta/alpha" evidence="13">
    <location>
        <begin position="322"/>
        <end position="448"/>
    </location>
</feature>
<feature type="domain" description="Alpha-D-phosphohexomutase alpha/beta/alpha" evidence="11">
    <location>
        <begin position="42"/>
        <end position="179"/>
    </location>
</feature>
<dbReference type="OrthoDB" id="9806956at2"/>
<organism evidence="14 15">
    <name type="scientific">Anaeromicrobium sediminis</name>
    <dbReference type="NCBI Taxonomy" id="1478221"/>
    <lineage>
        <taxon>Bacteria</taxon>
        <taxon>Bacillati</taxon>
        <taxon>Bacillota</taxon>
        <taxon>Clostridia</taxon>
        <taxon>Peptostreptococcales</taxon>
        <taxon>Thermotaleaceae</taxon>
        <taxon>Anaeromicrobium</taxon>
    </lineage>
</organism>
<evidence type="ECO:0000256" key="8">
    <source>
        <dbReference type="ARBA" id="ARBA00023235"/>
    </source>
</evidence>
<dbReference type="GO" id="GO:0006166">
    <property type="term" value="P:purine ribonucleoside salvage"/>
    <property type="evidence" value="ECO:0007669"/>
    <property type="project" value="TreeGrafter"/>
</dbReference>
<evidence type="ECO:0000256" key="6">
    <source>
        <dbReference type="ARBA" id="ARBA00022723"/>
    </source>
</evidence>
<dbReference type="Proteomes" id="UP000216024">
    <property type="component" value="Unassembled WGS sequence"/>
</dbReference>
<reference evidence="14 15" key="1">
    <citation type="submission" date="2017-06" db="EMBL/GenBank/DDBJ databases">
        <title>Draft genome sequence of anaerobic fermentative bacterium Anaeromicrobium sediminis DY2726D isolated from West Pacific Ocean sediments.</title>
        <authorList>
            <person name="Zeng X."/>
        </authorList>
    </citation>
    <scope>NUCLEOTIDE SEQUENCE [LARGE SCALE GENOMIC DNA]</scope>
    <source>
        <strain evidence="14 15">DY2726D</strain>
    </source>
</reference>
<evidence type="ECO:0000313" key="15">
    <source>
        <dbReference type="Proteomes" id="UP000216024"/>
    </source>
</evidence>
<dbReference type="EMBL" id="NIBG01000017">
    <property type="protein sequence ID" value="PAB58262.1"/>
    <property type="molecule type" value="Genomic_DNA"/>
</dbReference>
<dbReference type="InterPro" id="IPR036900">
    <property type="entry name" value="A-D-PHexomutase_C_sf"/>
</dbReference>
<dbReference type="Gene3D" id="3.30.310.50">
    <property type="entry name" value="Alpha-D-phosphohexomutase, C-terminal domain"/>
    <property type="match status" value="1"/>
</dbReference>
<dbReference type="CDD" id="cd05799">
    <property type="entry name" value="PGM2"/>
    <property type="match status" value="1"/>
</dbReference>
<dbReference type="EC" id="5.4.2.2" evidence="4"/>
<dbReference type="GO" id="GO:0004614">
    <property type="term" value="F:phosphoglucomutase activity"/>
    <property type="evidence" value="ECO:0007669"/>
    <property type="project" value="UniProtKB-EC"/>
</dbReference>
<evidence type="ECO:0000259" key="11">
    <source>
        <dbReference type="Pfam" id="PF02878"/>
    </source>
</evidence>
<dbReference type="AlphaFoldDB" id="A0A267MFU0"/>
<dbReference type="PROSITE" id="PS00710">
    <property type="entry name" value="PGM_PMM"/>
    <property type="match status" value="1"/>
</dbReference>
<comment type="catalytic activity">
    <reaction evidence="1">
        <text>alpha-D-glucose 1-phosphate = alpha-D-glucose 6-phosphate</text>
        <dbReference type="Rhea" id="RHEA:23536"/>
        <dbReference type="ChEBI" id="CHEBI:58225"/>
        <dbReference type="ChEBI" id="CHEBI:58601"/>
        <dbReference type="EC" id="5.4.2.2"/>
    </reaction>
</comment>
<dbReference type="Pfam" id="PF02880">
    <property type="entry name" value="PGM_PMM_III"/>
    <property type="match status" value="1"/>
</dbReference>
<protein>
    <recommendedName>
        <fullName evidence="4">phosphoglucomutase (alpha-D-glucose-1,6-bisphosphate-dependent)</fullName>
        <ecNumber evidence="4">5.4.2.2</ecNumber>
    </recommendedName>
</protein>
<dbReference type="Pfam" id="PF00408">
    <property type="entry name" value="PGM_PMM_IV"/>
    <property type="match status" value="1"/>
</dbReference>
<sequence length="570" mass="64215">MFYLDKYNKWLESTHIDEETTNELKNITDNKEIEDRFYKDLEFGTAGLRGIIGAGTNRMNKYVVGKATQGYANYLIKNIDKAKEKGVVIAYDSRHKSPEFAQNVASVLNASGIKTYLFESLRPTPELSFSVRHLDCAGGILITASHNPKEYNGYKVYAPDGAQILPHVARVVLDEIDYIKDYSEVKYMEKEEAMDKGLLTIVGGEVDNIYIEKVKGLSLREDVDKNMNIVYTPLHGTGNIPVRRVLEELGYKNVSVVKEQELPDPDFTTVYSPNPEEHDAFKLAIELGEKLGADLLLGTDPDCDRVGAVVKDNKGEYKILTGNQTGALLVDYILGSLKEKDKLPSNGVIIKTIVTNKMGETIAKSHDIDVIDTLTGFKFIGEKIDQFEKDKSKSFLLGYEESYGYSSGTFVRDKDAVISSMLISEMAAYYKTKNMSLYDALNSLYEKYGYYKDETVSIKMEGKEGLEKIQSIIEDFRSNPPKVIDNKRVKIFADYKTSKEINLIDGSESKILLPESNVLHFTLEDDSWFCVRPSGTEPKIKIYFSVCGKTQEEADEKLEGIKKEVMEKIS</sequence>
<keyword evidence="6 9" id="KW-0479">Metal-binding</keyword>
<evidence type="ECO:0000256" key="9">
    <source>
        <dbReference type="RuleBase" id="RU004326"/>
    </source>
</evidence>
<evidence type="ECO:0000256" key="7">
    <source>
        <dbReference type="ARBA" id="ARBA00022842"/>
    </source>
</evidence>
<dbReference type="InterPro" id="IPR016066">
    <property type="entry name" value="A-D-PHexomutase_CS"/>
</dbReference>